<dbReference type="Gene3D" id="1.20.1250.20">
    <property type="entry name" value="MFS general substrate transporter like domains"/>
    <property type="match status" value="1"/>
</dbReference>
<proteinExistence type="predicted"/>
<evidence type="ECO:0000313" key="3">
    <source>
        <dbReference type="Proteomes" id="UP000005777"/>
    </source>
</evidence>
<reference evidence="2 3" key="1">
    <citation type="submission" date="2012-01" db="EMBL/GenBank/DDBJ databases">
        <title>The Genome Sequence of Scardovia inopinata F0304.</title>
        <authorList>
            <consortium name="The Broad Institute Genome Sequencing Platform"/>
            <person name="Ward D."/>
            <person name="Earl A."/>
            <person name="Feldgarden M."/>
            <person name="Gevers D."/>
            <person name="Young S."/>
            <person name="Zeng Q."/>
            <person name="Koehrsen M."/>
            <person name="Alvarado L."/>
            <person name="Berlin A.M."/>
            <person name="Borenstein D."/>
            <person name="Chapman S.B."/>
            <person name="Chen Z."/>
            <person name="Engels R."/>
            <person name="Freedman E."/>
            <person name="Gellesch M."/>
            <person name="Goldberg J."/>
            <person name="Griggs A."/>
            <person name="Gujja S."/>
            <person name="Heilman E.R."/>
            <person name="Heiman D.I."/>
            <person name="Hepburn T.A."/>
            <person name="Howarth C."/>
            <person name="Jen D."/>
            <person name="Larson L."/>
            <person name="Mehta T."/>
            <person name="Park D."/>
            <person name="Pearson M."/>
            <person name="Richards J."/>
            <person name="Roberts A."/>
            <person name="Saif S."/>
            <person name="Shea T.D."/>
            <person name="Shenoy N."/>
            <person name="Sisk P."/>
            <person name="Stolte C."/>
            <person name="Sykes S.N."/>
            <person name="Walk T."/>
            <person name="White J."/>
            <person name="Yandava C."/>
            <person name="Izard J."/>
            <person name="Baranova O.V."/>
            <person name="Blanton J.M."/>
            <person name="Tanner A.C."/>
            <person name="Dewhirst F."/>
            <person name="Haas B."/>
            <person name="Nusbaum C."/>
            <person name="Birren B."/>
        </authorList>
    </citation>
    <scope>NUCLEOTIDE SEQUENCE [LARGE SCALE GENOMIC DNA]</scope>
    <source>
        <strain evidence="2 3">F0304</strain>
    </source>
</reference>
<keyword evidence="1" id="KW-0472">Membrane</keyword>
<keyword evidence="1" id="KW-1133">Transmembrane helix</keyword>
<gene>
    <name evidence="2" type="ORF">HMPREF9020_01442</name>
</gene>
<evidence type="ECO:0008006" key="4">
    <source>
        <dbReference type="Google" id="ProtNLM"/>
    </source>
</evidence>
<keyword evidence="3" id="KW-1185">Reference proteome</keyword>
<dbReference type="eggNOG" id="COG2814">
    <property type="taxonomic scope" value="Bacteria"/>
</dbReference>
<sequence>MKVRKNQLILAIAVIVLELIGGMQSYVSQLILPIMSADFHAQHLYGLITGVSSIASMLGLPTGAALLQRYKLPRLLIIMTAILCGGSVISATSVNIWMYVVGQFIRGFAGSALAMASIGAVALGLSGRARQLTLALLFRQLGNFFPGGTGIRSLGNSLALLAVGNAALSSLPPGCPFCYCF</sequence>
<dbReference type="HOGENOM" id="CLU_1488064_0_0_11"/>
<name>W5IH92_SCAIO</name>
<accession>W5IH92</accession>
<dbReference type="AlphaFoldDB" id="W5IH92"/>
<dbReference type="GO" id="GO:0022857">
    <property type="term" value="F:transmembrane transporter activity"/>
    <property type="evidence" value="ECO:0007669"/>
    <property type="project" value="InterPro"/>
</dbReference>
<dbReference type="EMBL" id="ADCX01000013">
    <property type="protein sequence ID" value="EFG26357.1"/>
    <property type="molecule type" value="Genomic_DNA"/>
</dbReference>
<dbReference type="Pfam" id="PF07690">
    <property type="entry name" value="MFS_1"/>
    <property type="match status" value="1"/>
</dbReference>
<evidence type="ECO:0000313" key="2">
    <source>
        <dbReference type="EMBL" id="EFG26357.1"/>
    </source>
</evidence>
<feature type="transmembrane region" description="Helical" evidence="1">
    <location>
        <begin position="104"/>
        <end position="125"/>
    </location>
</feature>
<feature type="transmembrane region" description="Helical" evidence="1">
    <location>
        <begin position="7"/>
        <end position="27"/>
    </location>
</feature>
<feature type="transmembrane region" description="Helical" evidence="1">
    <location>
        <begin position="47"/>
        <end position="68"/>
    </location>
</feature>
<protein>
    <recommendedName>
        <fullName evidence="4">Major facilitator superfamily (MFS) profile domain-containing protein</fullName>
    </recommendedName>
</protein>
<dbReference type="InterPro" id="IPR011701">
    <property type="entry name" value="MFS"/>
</dbReference>
<dbReference type="InterPro" id="IPR036259">
    <property type="entry name" value="MFS_trans_sf"/>
</dbReference>
<comment type="caution">
    <text evidence="2">The sequence shown here is derived from an EMBL/GenBank/DDBJ whole genome shotgun (WGS) entry which is preliminary data.</text>
</comment>
<evidence type="ECO:0000256" key="1">
    <source>
        <dbReference type="SAM" id="Phobius"/>
    </source>
</evidence>
<dbReference type="SUPFAM" id="SSF103473">
    <property type="entry name" value="MFS general substrate transporter"/>
    <property type="match status" value="1"/>
</dbReference>
<dbReference type="Proteomes" id="UP000005777">
    <property type="component" value="Unassembled WGS sequence"/>
</dbReference>
<organism evidence="2 3">
    <name type="scientific">Scardovia inopinata F0304</name>
    <dbReference type="NCBI Taxonomy" id="641146"/>
    <lineage>
        <taxon>Bacteria</taxon>
        <taxon>Bacillati</taxon>
        <taxon>Actinomycetota</taxon>
        <taxon>Actinomycetes</taxon>
        <taxon>Bifidobacteriales</taxon>
        <taxon>Bifidobacteriaceae</taxon>
        <taxon>Scardovia</taxon>
    </lineage>
</organism>
<dbReference type="RefSeq" id="WP_006293832.1">
    <property type="nucleotide sequence ID" value="NZ_GG770226.1"/>
</dbReference>
<feature type="transmembrane region" description="Helical" evidence="1">
    <location>
        <begin position="75"/>
        <end position="98"/>
    </location>
</feature>
<keyword evidence="1" id="KW-0812">Transmembrane</keyword>